<evidence type="ECO:0000313" key="2">
    <source>
        <dbReference type="WBParaSite" id="MhA1_Contig48.frz3.gene9"/>
    </source>
</evidence>
<proteinExistence type="predicted"/>
<dbReference type="AlphaFoldDB" id="A0A1I8BRL7"/>
<evidence type="ECO:0000313" key="1">
    <source>
        <dbReference type="Proteomes" id="UP000095281"/>
    </source>
</evidence>
<reference evidence="2" key="1">
    <citation type="submission" date="2016-11" db="UniProtKB">
        <authorList>
            <consortium name="WormBaseParasite"/>
        </authorList>
    </citation>
    <scope>IDENTIFICATION</scope>
</reference>
<sequence>MSLIKNGIKIGNNEQLICQICYLSRKYSSSRFMNQTDFVNQKEGIFQKEESRGTNLVLKELRLGNNDNIKIELKKGKSGRTVIRFTKMYKTESTGWKWQFYNLTKLLVPDDAYKFVRALDQIIIACHKEKIVNRFDSNKNLASSDIFTEFCDISIVLFRSEQGRLLIKIFQRIKSNRGIYNQSLYIPTDYLLWIRQTIAKILEEFDGSQKLSKMPFVDFPFIYK</sequence>
<organism evidence="1 2">
    <name type="scientific">Meloidogyne hapla</name>
    <name type="common">Root-knot nematode worm</name>
    <dbReference type="NCBI Taxonomy" id="6305"/>
    <lineage>
        <taxon>Eukaryota</taxon>
        <taxon>Metazoa</taxon>
        <taxon>Ecdysozoa</taxon>
        <taxon>Nematoda</taxon>
        <taxon>Chromadorea</taxon>
        <taxon>Rhabditida</taxon>
        <taxon>Tylenchina</taxon>
        <taxon>Tylenchomorpha</taxon>
        <taxon>Tylenchoidea</taxon>
        <taxon>Meloidogynidae</taxon>
        <taxon>Meloidogyninae</taxon>
        <taxon>Meloidogyne</taxon>
    </lineage>
</organism>
<keyword evidence="1" id="KW-1185">Reference proteome</keyword>
<dbReference type="Proteomes" id="UP000095281">
    <property type="component" value="Unplaced"/>
</dbReference>
<accession>A0A1I8BRL7</accession>
<dbReference type="WBParaSite" id="MhA1_Contig48.frz3.gene9">
    <property type="protein sequence ID" value="MhA1_Contig48.frz3.gene9"/>
    <property type="gene ID" value="MhA1_Contig48.frz3.gene9"/>
</dbReference>
<name>A0A1I8BRL7_MELHA</name>
<protein>
    <submittedName>
        <fullName evidence="2">Uncharacterized protein</fullName>
    </submittedName>
</protein>